<dbReference type="AlphaFoldDB" id="A0AB36P4E5"/>
<reference evidence="1 2" key="1">
    <citation type="submission" date="2016-11" db="EMBL/GenBank/DDBJ databases">
        <title>Whole genomes of Flavobacteriaceae.</title>
        <authorList>
            <person name="Stine C."/>
            <person name="Li C."/>
            <person name="Tadesse D."/>
        </authorList>
    </citation>
    <scope>NUCLEOTIDE SEQUENCE [LARGE SCALE GENOMIC DNA]</scope>
    <source>
        <strain evidence="1 2">ATCC 19366</strain>
    </source>
</reference>
<evidence type="ECO:0000313" key="1">
    <source>
        <dbReference type="EMBL" id="OXB04973.1"/>
    </source>
</evidence>
<accession>A0AB36P4E5</accession>
<dbReference type="Gene3D" id="3.40.50.1110">
    <property type="entry name" value="SGNH hydrolase"/>
    <property type="match status" value="1"/>
</dbReference>
<comment type="caution">
    <text evidence="1">The sequence shown here is derived from an EMBL/GenBank/DDBJ whole genome shotgun (WGS) entry which is preliminary data.</text>
</comment>
<proteinExistence type="predicted"/>
<organism evidence="1 2">
    <name type="scientific">Flavobacterium pectinovorum</name>
    <dbReference type="NCBI Taxonomy" id="29533"/>
    <lineage>
        <taxon>Bacteria</taxon>
        <taxon>Pseudomonadati</taxon>
        <taxon>Bacteroidota</taxon>
        <taxon>Flavobacteriia</taxon>
        <taxon>Flavobacteriales</taxon>
        <taxon>Flavobacteriaceae</taxon>
        <taxon>Flavobacterium</taxon>
    </lineage>
</organism>
<sequence>MKVLLIGLKMKKHILIFSIAAVFFISCNKYTSPKTTSEKNIPHPKPPETKAPQRILFIGNSQTEYFVSAPIMFEEFCRANNQRMNVDQLITVGVSLQKVYTTNKTEANQNFSNKDKDGNYYDYVVVQEATDIALSDIENYKANVKMIVEKIHKNSPDVAVYIYQGIPPVSYTDSDYLENHDRMRKNAISVMGFIKNAGLLRVGDAIKDAYDGKNGYKYLVDNKDNLRYGKHTLHLLNDGGFLQSTLLYATIFDQKPIIPKKLLLITGTGYFDSMRKQEVTKAISNPEALKEIAFNNR</sequence>
<dbReference type="EMBL" id="MUHB01000008">
    <property type="protein sequence ID" value="OXB04973.1"/>
    <property type="molecule type" value="Genomic_DNA"/>
</dbReference>
<dbReference type="GO" id="GO:0016788">
    <property type="term" value="F:hydrolase activity, acting on ester bonds"/>
    <property type="evidence" value="ECO:0007669"/>
    <property type="project" value="UniProtKB-ARBA"/>
</dbReference>
<evidence type="ECO:0000313" key="2">
    <source>
        <dbReference type="Proteomes" id="UP000198431"/>
    </source>
</evidence>
<evidence type="ECO:0008006" key="3">
    <source>
        <dbReference type="Google" id="ProtNLM"/>
    </source>
</evidence>
<dbReference type="InterPro" id="IPR036514">
    <property type="entry name" value="SGNH_hydro_sf"/>
</dbReference>
<dbReference type="Proteomes" id="UP000198431">
    <property type="component" value="Unassembled WGS sequence"/>
</dbReference>
<protein>
    <recommendedName>
        <fullName evidence="3">SGNH/GDSL hydrolase family protein</fullName>
    </recommendedName>
</protein>
<dbReference type="PROSITE" id="PS51257">
    <property type="entry name" value="PROKAR_LIPOPROTEIN"/>
    <property type="match status" value="1"/>
</dbReference>
<gene>
    <name evidence="1" type="ORF">B0A72_10880</name>
</gene>
<name>A0AB36P4E5_9FLAO</name>
<dbReference type="SUPFAM" id="SSF52266">
    <property type="entry name" value="SGNH hydrolase"/>
    <property type="match status" value="1"/>
</dbReference>